<dbReference type="RefSeq" id="XP_070144655.1">
    <property type="nucleotide sequence ID" value="XM_070288554.1"/>
</dbReference>
<gene>
    <name evidence="3" type="primary">LOC138929231</name>
</gene>
<evidence type="ECO:0000313" key="2">
    <source>
        <dbReference type="Proteomes" id="UP001652661"/>
    </source>
</evidence>
<feature type="compositionally biased region" description="Basic and acidic residues" evidence="1">
    <location>
        <begin position="309"/>
        <end position="335"/>
    </location>
</feature>
<feature type="region of interest" description="Disordered" evidence="1">
    <location>
        <begin position="348"/>
        <end position="375"/>
    </location>
</feature>
<accession>A0ABM4GPM2</accession>
<feature type="region of interest" description="Disordered" evidence="1">
    <location>
        <begin position="301"/>
        <end position="335"/>
    </location>
</feature>
<feature type="compositionally biased region" description="Basic and acidic residues" evidence="1">
    <location>
        <begin position="225"/>
        <end position="235"/>
    </location>
</feature>
<name>A0ABM4GPM2_DROKI</name>
<evidence type="ECO:0000313" key="3">
    <source>
        <dbReference type="RefSeq" id="XP_070144655.1"/>
    </source>
</evidence>
<sequence>MGFTEQHDTRRGKARQRNASASQWHCNAAAAAAAAAASSGGSPSDTSRASCSANWLGTPPARATWGMTTTATDTTPRRRCSAVRTFELLLLCLSEPLAGQSHSQSRSRSSCTCLQPGGDSGSGCGCGCGSGSGSGSEVTPDLGHGLGTAVGNKNPDQGGGTTRRDLVTDSEAEPLPQTPAHPRSKEQASHPGGVAQGRPHEQCNVNELLSPPPKVPDRTLMSRRQVKETEKETETKTQTCPPFAVCPPYNCIERRSECSSNLVPQGQETVKQQEVRPRLTQDLDQAASHGANDRCHIVQMARNRKRNKNRDQEEHQQQEQESHKERGWRNKNETEIVRLAANTKYYQQQMVERQEQQQEQEEQQQQDEEQQDQPR</sequence>
<organism evidence="2 3">
    <name type="scientific">Drosophila kikkawai</name>
    <name type="common">Fruit fly</name>
    <dbReference type="NCBI Taxonomy" id="30033"/>
    <lineage>
        <taxon>Eukaryota</taxon>
        <taxon>Metazoa</taxon>
        <taxon>Ecdysozoa</taxon>
        <taxon>Arthropoda</taxon>
        <taxon>Hexapoda</taxon>
        <taxon>Insecta</taxon>
        <taxon>Pterygota</taxon>
        <taxon>Neoptera</taxon>
        <taxon>Endopterygota</taxon>
        <taxon>Diptera</taxon>
        <taxon>Brachycera</taxon>
        <taxon>Muscomorpha</taxon>
        <taxon>Ephydroidea</taxon>
        <taxon>Drosophilidae</taxon>
        <taxon>Drosophila</taxon>
        <taxon>Sophophora</taxon>
    </lineage>
</organism>
<feature type="compositionally biased region" description="Basic and acidic residues" evidence="1">
    <location>
        <begin position="1"/>
        <end position="11"/>
    </location>
</feature>
<feature type="region of interest" description="Disordered" evidence="1">
    <location>
        <begin position="1"/>
        <end position="20"/>
    </location>
</feature>
<feature type="compositionally biased region" description="Acidic residues" evidence="1">
    <location>
        <begin position="358"/>
        <end position="375"/>
    </location>
</feature>
<keyword evidence="2" id="KW-1185">Reference proteome</keyword>
<dbReference type="Proteomes" id="UP001652661">
    <property type="component" value="Chromosome X"/>
</dbReference>
<feature type="region of interest" description="Disordered" evidence="1">
    <location>
        <begin position="135"/>
        <end position="240"/>
    </location>
</feature>
<evidence type="ECO:0000256" key="1">
    <source>
        <dbReference type="SAM" id="MobiDB-lite"/>
    </source>
</evidence>
<proteinExistence type="predicted"/>
<dbReference type="GeneID" id="138929231"/>
<reference evidence="3" key="1">
    <citation type="submission" date="2025-08" db="UniProtKB">
        <authorList>
            <consortium name="RefSeq"/>
        </authorList>
    </citation>
    <scope>IDENTIFICATION</scope>
    <source>
        <strain evidence="3">14028-0561.14</strain>
        <tissue evidence="3">Whole fly</tissue>
    </source>
</reference>
<protein>
    <submittedName>
        <fullName evidence="3">Uncharacterized protein</fullName>
    </submittedName>
</protein>